<protein>
    <submittedName>
        <fullName evidence="1">Uncharacterized protein</fullName>
    </submittedName>
</protein>
<dbReference type="EMBL" id="CP042305">
    <property type="protein sequence ID" value="QDZ15800.1"/>
    <property type="molecule type" value="Genomic_DNA"/>
</dbReference>
<proteinExistence type="predicted"/>
<reference evidence="1 2" key="1">
    <citation type="submission" date="2019-07" db="EMBL/GenBank/DDBJ databases">
        <title>Full genome sequence of Humibacter sp. WJ7-1.</title>
        <authorList>
            <person name="Im W.-T."/>
        </authorList>
    </citation>
    <scope>NUCLEOTIDE SEQUENCE [LARGE SCALE GENOMIC DNA]</scope>
    <source>
        <strain evidence="1 2">WJ7-1</strain>
    </source>
</reference>
<dbReference type="AlphaFoldDB" id="A0A5B8M8N2"/>
<name>A0A5B8M8N2_9MICO</name>
<gene>
    <name evidence="1" type="ORF">FPZ11_14425</name>
</gene>
<evidence type="ECO:0000313" key="1">
    <source>
        <dbReference type="EMBL" id="QDZ15800.1"/>
    </source>
</evidence>
<dbReference type="RefSeq" id="WP_146321834.1">
    <property type="nucleotide sequence ID" value="NZ_CP042305.1"/>
</dbReference>
<dbReference type="Proteomes" id="UP000320216">
    <property type="component" value="Chromosome"/>
</dbReference>
<dbReference type="OrthoDB" id="4747366at2"/>
<sequence length="135" mass="15269">MDAGRYVPVPGLHRTEGRRMRFQVEVPDDVFATLASAAESRGVRISDLLQRPLRVAVDVALRDADRKMPRRMTPAMQKRLPELLERGLAWPDVAKELGISVESARRWGMRLGVKSWRQETHALNAARRAEEGKTA</sequence>
<organism evidence="1 2">
    <name type="scientific">Humibacter ginsenosidimutans</name>
    <dbReference type="NCBI Taxonomy" id="2599293"/>
    <lineage>
        <taxon>Bacteria</taxon>
        <taxon>Bacillati</taxon>
        <taxon>Actinomycetota</taxon>
        <taxon>Actinomycetes</taxon>
        <taxon>Micrococcales</taxon>
        <taxon>Microbacteriaceae</taxon>
        <taxon>Humibacter</taxon>
    </lineage>
</organism>
<evidence type="ECO:0000313" key="2">
    <source>
        <dbReference type="Proteomes" id="UP000320216"/>
    </source>
</evidence>
<keyword evidence="2" id="KW-1185">Reference proteome</keyword>
<dbReference type="KEGG" id="huw:FPZ11_14425"/>
<accession>A0A5B8M8N2</accession>